<proteinExistence type="predicted"/>
<protein>
    <submittedName>
        <fullName evidence="1">Uncharacterized protein</fullName>
    </submittedName>
</protein>
<dbReference type="AlphaFoldDB" id="A0A0H2MH18"/>
<keyword evidence="2" id="KW-1185">Reference proteome</keyword>
<dbReference type="OrthoDB" id="5377797at2"/>
<dbReference type="Proteomes" id="UP000035444">
    <property type="component" value="Unassembled WGS sequence"/>
</dbReference>
<dbReference type="EMBL" id="LAQL01000003">
    <property type="protein sequence ID" value="KLN61688.1"/>
    <property type="molecule type" value="Genomic_DNA"/>
</dbReference>
<dbReference type="RefSeq" id="WP_047763023.1">
    <property type="nucleotide sequence ID" value="NZ_LAQL01000003.1"/>
</dbReference>
<organism evidence="1 2">
    <name type="scientific">Kiloniella spongiae</name>
    <dbReference type="NCBI Taxonomy" id="1489064"/>
    <lineage>
        <taxon>Bacteria</taxon>
        <taxon>Pseudomonadati</taxon>
        <taxon>Pseudomonadota</taxon>
        <taxon>Alphaproteobacteria</taxon>
        <taxon>Rhodospirillales</taxon>
        <taxon>Kiloniellaceae</taxon>
        <taxon>Kiloniella</taxon>
    </lineage>
</organism>
<gene>
    <name evidence="1" type="ORF">WH96_04975</name>
</gene>
<evidence type="ECO:0000313" key="2">
    <source>
        <dbReference type="Proteomes" id="UP000035444"/>
    </source>
</evidence>
<comment type="caution">
    <text evidence="1">The sequence shown here is derived from an EMBL/GenBank/DDBJ whole genome shotgun (WGS) entry which is preliminary data.</text>
</comment>
<accession>A0A0H2MH18</accession>
<name>A0A0H2MH18_9PROT</name>
<evidence type="ECO:0000313" key="1">
    <source>
        <dbReference type="EMBL" id="KLN61688.1"/>
    </source>
</evidence>
<sequence>MQGEIDQLLVLSSAANAMPLEKVVEVVTASPAPLKLPAAQAKRLRYAEDLSFSDLWERSDGTFKEQLRFTRLSDWLDDLRGRQVSAAWLDWQLQEQTDTATIDTDSDTHLEHMQVAFAGATKSWSLITTGPGFTEQWRANWQLDDRASEQTVWQVHYGCVQKSDQETPRPTISLAQTTARLEKILREISKLASRLGYDNWPAVFSKALDALEGKPGTALPPALRPPYYAVYPKEAHRLLAAAYSGWVFGGMGSWNDVVFSNLEDQAEYDRLTPTLYQSLCHAIVAVSCSFQK</sequence>
<reference evidence="1 2" key="1">
    <citation type="submission" date="2015-03" db="EMBL/GenBank/DDBJ databases">
        <title>Genome Sequence of Kiloniella spongiae MEBiC09566, isolated from a marine sponge.</title>
        <authorList>
            <person name="Shao Z."/>
            <person name="Wang L."/>
            <person name="Li X."/>
        </authorList>
    </citation>
    <scope>NUCLEOTIDE SEQUENCE [LARGE SCALE GENOMIC DNA]</scope>
    <source>
        <strain evidence="1 2">MEBiC09566</strain>
    </source>
</reference>
<dbReference type="PATRIC" id="fig|1489064.4.peg.2201"/>